<evidence type="ECO:0000313" key="4">
    <source>
        <dbReference type="Proteomes" id="UP000315439"/>
    </source>
</evidence>
<keyword evidence="4" id="KW-1185">Reference proteome</keyword>
<dbReference type="AlphaFoldDB" id="A0A545UDU6"/>
<reference evidence="3 4" key="1">
    <citation type="submission" date="2019-07" db="EMBL/GenBank/DDBJ databases">
        <title>Draft genome for Aliikangiella sp. M105.</title>
        <authorList>
            <person name="Wang G."/>
        </authorList>
    </citation>
    <scope>NUCLEOTIDE SEQUENCE [LARGE SCALE GENOMIC DNA]</scope>
    <source>
        <strain evidence="3 4">M105</strain>
    </source>
</reference>
<dbReference type="PANTHER" id="PTHR45228:SF8">
    <property type="entry name" value="TWO-COMPONENT RESPONSE REGULATOR-RELATED"/>
    <property type="match status" value="1"/>
</dbReference>
<dbReference type="Pfam" id="PF00072">
    <property type="entry name" value="Response_reg"/>
    <property type="match status" value="1"/>
</dbReference>
<dbReference type="CDD" id="cd17569">
    <property type="entry name" value="REC_HupR-like"/>
    <property type="match status" value="1"/>
</dbReference>
<dbReference type="Pfam" id="PF13487">
    <property type="entry name" value="HD_5"/>
    <property type="match status" value="1"/>
</dbReference>
<evidence type="ECO:0000256" key="1">
    <source>
        <dbReference type="PROSITE-ProRule" id="PRU00169"/>
    </source>
</evidence>
<keyword evidence="1" id="KW-0597">Phosphoprotein</keyword>
<dbReference type="PROSITE" id="PS50110">
    <property type="entry name" value="RESPONSE_REGULATORY"/>
    <property type="match status" value="1"/>
</dbReference>
<dbReference type="OrthoDB" id="9802066at2"/>
<dbReference type="GO" id="GO:0000160">
    <property type="term" value="P:phosphorelay signal transduction system"/>
    <property type="evidence" value="ECO:0007669"/>
    <property type="project" value="InterPro"/>
</dbReference>
<dbReference type="SMART" id="SM00448">
    <property type="entry name" value="REC"/>
    <property type="match status" value="1"/>
</dbReference>
<feature type="modified residue" description="4-aspartylphosphate" evidence="1">
    <location>
        <position position="59"/>
    </location>
</feature>
<evidence type="ECO:0000313" key="3">
    <source>
        <dbReference type="EMBL" id="TQV87593.1"/>
    </source>
</evidence>
<comment type="caution">
    <text evidence="3">The sequence shown here is derived from an EMBL/GenBank/DDBJ whole genome shotgun (WGS) entry which is preliminary data.</text>
</comment>
<proteinExistence type="predicted"/>
<dbReference type="InterPro" id="IPR052020">
    <property type="entry name" value="Cyclic_di-GMP/3'3'-cGAMP_PDE"/>
</dbReference>
<dbReference type="Gene3D" id="1.10.3210.10">
    <property type="entry name" value="Hypothetical protein af1432"/>
    <property type="match status" value="1"/>
</dbReference>
<organism evidence="3 4">
    <name type="scientific">Aliikangiella coralliicola</name>
    <dbReference type="NCBI Taxonomy" id="2592383"/>
    <lineage>
        <taxon>Bacteria</taxon>
        <taxon>Pseudomonadati</taxon>
        <taxon>Pseudomonadota</taxon>
        <taxon>Gammaproteobacteria</taxon>
        <taxon>Oceanospirillales</taxon>
        <taxon>Pleioneaceae</taxon>
        <taxon>Aliikangiella</taxon>
    </lineage>
</organism>
<gene>
    <name evidence="3" type="ORF">FLL46_12035</name>
</gene>
<feature type="domain" description="Response regulatory" evidence="2">
    <location>
        <begin position="9"/>
        <end position="125"/>
    </location>
</feature>
<dbReference type="SUPFAM" id="SSF52172">
    <property type="entry name" value="CheY-like"/>
    <property type="match status" value="1"/>
</dbReference>
<dbReference type="RefSeq" id="WP_142893771.1">
    <property type="nucleotide sequence ID" value="NZ_ML660164.1"/>
</dbReference>
<dbReference type="PANTHER" id="PTHR45228">
    <property type="entry name" value="CYCLIC DI-GMP PHOSPHODIESTERASE TM_0186-RELATED"/>
    <property type="match status" value="1"/>
</dbReference>
<name>A0A545UDU6_9GAMM</name>
<dbReference type="Proteomes" id="UP000315439">
    <property type="component" value="Unassembled WGS sequence"/>
</dbReference>
<accession>A0A545UDU6</accession>
<sequence>MSEDVQVARILCVDDERSVLMSLKRLFRGKRFKVTLANSGQEGLEAIENKEPFDLIISDMRMPNMDGAEFLEKSLSQSPDSVRLLLTGYSDQDATIRAINKGKIFEYINKPWKNEELKKTVVRALNKKSELDKRRKLIAKLQLSNKTLFSKASALNKKAQSTQEELKQTTSFLDFARVELNEAYETTIKVFANIINQRVGNTPKFIEQVITQTCKLADHLELPDERKGNLQNAAMLYALGKFNFSDELLNKTVSEMTPEEKVTYAGYPKLGESVLTPLVALQDVARIISCHKDPLSDEERVHGLEKHSPNIEARILRIVVDFNEFLTKEKTKNIDDAIVMLKNGSTKEYDENLVAMYLEILQNAPALPEFCDSVKSVCELEDGMRVTRDVYSSTDALLISKGTIVSQVLIEKMLSYEVTNEDILSIYVSNEND</sequence>
<dbReference type="InterPro" id="IPR011006">
    <property type="entry name" value="CheY-like_superfamily"/>
</dbReference>
<dbReference type="InterPro" id="IPR001789">
    <property type="entry name" value="Sig_transdc_resp-reg_receiver"/>
</dbReference>
<evidence type="ECO:0000259" key="2">
    <source>
        <dbReference type="PROSITE" id="PS50110"/>
    </source>
</evidence>
<dbReference type="EMBL" id="VIKS01000007">
    <property type="protein sequence ID" value="TQV87593.1"/>
    <property type="molecule type" value="Genomic_DNA"/>
</dbReference>
<dbReference type="Gene3D" id="3.40.50.2300">
    <property type="match status" value="1"/>
</dbReference>
<protein>
    <submittedName>
        <fullName evidence="3">Response regulator</fullName>
    </submittedName>
</protein>